<dbReference type="EMBL" id="JAGQLK010000110">
    <property type="protein sequence ID" value="MCA9383674.1"/>
    <property type="molecule type" value="Genomic_DNA"/>
</dbReference>
<feature type="transmembrane region" description="Helical" evidence="1">
    <location>
        <begin position="421"/>
        <end position="442"/>
    </location>
</feature>
<keyword evidence="1" id="KW-1133">Transmembrane helix</keyword>
<evidence type="ECO:0000313" key="2">
    <source>
        <dbReference type="EMBL" id="MCA9383674.1"/>
    </source>
</evidence>
<keyword evidence="1" id="KW-0812">Transmembrane</keyword>
<evidence type="ECO:0000313" key="3">
    <source>
        <dbReference type="Proteomes" id="UP000783287"/>
    </source>
</evidence>
<dbReference type="AlphaFoldDB" id="A0A955L606"/>
<feature type="transmembrane region" description="Helical" evidence="1">
    <location>
        <begin position="393"/>
        <end position="414"/>
    </location>
</feature>
<dbReference type="PANTHER" id="PTHR10790">
    <property type="entry name" value="TPR-DOMAIN CONTAINING PROTEIN"/>
    <property type="match status" value="1"/>
</dbReference>
<dbReference type="NCBIfam" id="TIGR03662">
    <property type="entry name" value="Chlor_Arch_YYY"/>
    <property type="match status" value="1"/>
</dbReference>
<feature type="transmembrane region" description="Helical" evidence="1">
    <location>
        <begin position="178"/>
        <end position="196"/>
    </location>
</feature>
<dbReference type="PANTHER" id="PTHR10790:SF51">
    <property type="entry name" value="TETRATRICOPEPTIDE REPEAT PROTEIN"/>
    <property type="match status" value="1"/>
</dbReference>
<feature type="transmembrane region" description="Helical" evidence="1">
    <location>
        <begin position="111"/>
        <end position="129"/>
    </location>
</feature>
<evidence type="ECO:0008006" key="4">
    <source>
        <dbReference type="Google" id="ProtNLM"/>
    </source>
</evidence>
<feature type="transmembrane region" description="Helical" evidence="1">
    <location>
        <begin position="83"/>
        <end position="104"/>
    </location>
</feature>
<reference evidence="2" key="1">
    <citation type="submission" date="2020-04" db="EMBL/GenBank/DDBJ databases">
        <authorList>
            <person name="Zhang T."/>
        </authorList>
    </citation>
    <scope>NUCLEOTIDE SEQUENCE</scope>
    <source>
        <strain evidence="2">HKST-UBA14</strain>
    </source>
</reference>
<dbReference type="InterPro" id="IPR018746">
    <property type="entry name" value="DUF2298"/>
</dbReference>
<reference evidence="2" key="2">
    <citation type="journal article" date="2021" name="Microbiome">
        <title>Successional dynamics and alternative stable states in a saline activated sludge microbial community over 9 years.</title>
        <authorList>
            <person name="Wang Y."/>
            <person name="Ye J."/>
            <person name="Ju F."/>
            <person name="Liu L."/>
            <person name="Boyd J.A."/>
            <person name="Deng Y."/>
            <person name="Parks D.H."/>
            <person name="Jiang X."/>
            <person name="Yin X."/>
            <person name="Woodcroft B.J."/>
            <person name="Tyson G.W."/>
            <person name="Hugenholtz P."/>
            <person name="Polz M.F."/>
            <person name="Zhang T."/>
        </authorList>
    </citation>
    <scope>NUCLEOTIDE SEQUENCE</scope>
    <source>
        <strain evidence="2">HKST-UBA14</strain>
    </source>
</reference>
<proteinExistence type="predicted"/>
<feature type="transmembrane region" description="Helical" evidence="1">
    <location>
        <begin position="351"/>
        <end position="373"/>
    </location>
</feature>
<dbReference type="Pfam" id="PF10060">
    <property type="entry name" value="DUF2298"/>
    <property type="match status" value="2"/>
</dbReference>
<feature type="transmembrane region" description="Helical" evidence="1">
    <location>
        <begin position="319"/>
        <end position="339"/>
    </location>
</feature>
<keyword evidence="1" id="KW-0472">Membrane</keyword>
<name>A0A955L606_9BACT</name>
<organism evidence="2 3">
    <name type="scientific">Candidatus Dojkabacteria bacterium</name>
    <dbReference type="NCBI Taxonomy" id="2099670"/>
    <lineage>
        <taxon>Bacteria</taxon>
        <taxon>Candidatus Dojkabacteria</taxon>
    </lineage>
</organism>
<accession>A0A955L606</accession>
<protein>
    <recommendedName>
        <fullName evidence="4">YYY membrane protein</fullName>
    </recommendedName>
</protein>
<feature type="non-terminal residue" evidence="2">
    <location>
        <position position="1"/>
    </location>
</feature>
<gene>
    <name evidence="2" type="ORF">KC909_04865</name>
</gene>
<dbReference type="Proteomes" id="UP000783287">
    <property type="component" value="Unassembled WGS sequence"/>
</dbReference>
<feature type="transmembrane region" description="Helical" evidence="1">
    <location>
        <begin position="208"/>
        <end position="224"/>
    </location>
</feature>
<comment type="caution">
    <text evidence="2">The sequence shown here is derived from an EMBL/GenBank/DDBJ whole genome shotgun (WGS) entry which is preliminary data.</text>
</comment>
<evidence type="ECO:0000256" key="1">
    <source>
        <dbReference type="SAM" id="Phobius"/>
    </source>
</evidence>
<sequence length="618" mass="71314">KHMIIEEALFFIVLLIWAYIRSANPRVEGTEKFMNYAFMSSIARTEYFPPADPWYAGGTINYYYLGHYYFTLVARLTSIGIEYAYNLALITIIAQTFTGLYAIFNKAFEKSHLAISISLSALGATWLSFGGNMHYFGSWFYTLFTSNDFSYYFPDATRIIPNTINEFPAYSIVLGDVHGHYLGLPFMVIVIALFMASTKINIKTMHKVKFNAIISLLIMSLYGINTWDFITANSMFMLLHIYQAARIGKTDLVERFIHFAKAEVALIVPGAVLMLPYLLNFESPLVGEGSFFLDKYLGSVPLFLYQNKDTLEFNKFAEIRPWLAMWGMFLFITISFYALRITGMLKKQKSILVPALLTLVSFGLVLGVELFFFKDIFHTSNPPFFRTNTVFKFYYHAWITWGVASVWYVYLMIVEAKKKTWYVPAAFLTVITIMFFGSIAYIHKAVSDFYPPITETQLTLEGNHFMEVETDKIGDYQAVSWINDNIEGQPVIIEAVGDAYTYFARVSTTTGLKTIMGWPTHEWQWRGESTTPFARKTEVEQFYNATSMEEMYRIINLYDVEYIYVGSKEFEVYPNLNEQLIMQIADVVYSNDYNTRIYKVRGFNQPFTNQSVIENTSL</sequence>